<dbReference type="InterPro" id="IPR026896">
    <property type="entry name" value="CSTF_C"/>
</dbReference>
<sequence length="408" mass="45080">MSYSIRGRRPLPPQTDIAPSQGKRQARGSGHGGHGDSSKRARTDHGSGHNATSILYLGNVPKDWNEQIIESVVKGSGNIVDIRTRIDPSGRSKNYVFVEYQTPEQASRAMGLISAITFGNRRFKVELSKEGFNAGVALREPIPLSRAYLPQYVNLPPEMLAEDNINNNNNNNFNQAPMMPPQPPQPPQFQRNGPPPFPQQQQPPAFPAPQVKNEIAIPDILANASQTLPTFNASAFTTTDKISQNLSTINPPALIQMLSLLKSSDEASRNMALSANPEYTVNVAQALILMGVIDKETLQSVLQQNEPQQPQYQSQPPQQQQPPPPPQQKFNNAPRFSAQRNNQPQKPPQPAMDPRWAKFSPSTRELLSNMSAEQAQYMVQVLSMSDAEINGMPAEHKAAIMQIRATYL</sequence>
<dbReference type="InterPro" id="IPR000504">
    <property type="entry name" value="RRM_dom"/>
</dbReference>
<dbReference type="Pfam" id="PF14327">
    <property type="entry name" value="CSTF2_hinge"/>
    <property type="match status" value="1"/>
</dbReference>
<keyword evidence="3" id="KW-0694">RNA-binding</keyword>
<evidence type="ECO:0000256" key="2">
    <source>
        <dbReference type="ARBA" id="ARBA00023242"/>
    </source>
</evidence>
<dbReference type="Gene3D" id="1.10.20.70">
    <property type="entry name" value="Transcription termination and cleavage factor, C-terminal domain"/>
    <property type="match status" value="1"/>
</dbReference>
<name>A0A9P8QB88_WICPI</name>
<feature type="compositionally biased region" description="Pro residues" evidence="4">
    <location>
        <begin position="178"/>
        <end position="198"/>
    </location>
</feature>
<accession>A0A9P8QB88</accession>
<comment type="caution">
    <text evidence="6">The sequence shown here is derived from an EMBL/GenBank/DDBJ whole genome shotgun (WGS) entry which is preliminary data.</text>
</comment>
<dbReference type="Gene3D" id="3.30.70.330">
    <property type="match status" value="1"/>
</dbReference>
<evidence type="ECO:0000313" key="7">
    <source>
        <dbReference type="Proteomes" id="UP000774326"/>
    </source>
</evidence>
<dbReference type="SMART" id="SM00360">
    <property type="entry name" value="RRM"/>
    <property type="match status" value="1"/>
</dbReference>
<evidence type="ECO:0000313" key="6">
    <source>
        <dbReference type="EMBL" id="KAH3687341.1"/>
    </source>
</evidence>
<dbReference type="InterPro" id="IPR025742">
    <property type="entry name" value="CSTF2_hinge"/>
</dbReference>
<gene>
    <name evidence="6" type="ORF">WICPIJ_001685</name>
</gene>
<evidence type="ECO:0000256" key="1">
    <source>
        <dbReference type="ARBA" id="ARBA00004123"/>
    </source>
</evidence>
<evidence type="ECO:0000256" key="3">
    <source>
        <dbReference type="PROSITE-ProRule" id="PRU00176"/>
    </source>
</evidence>
<dbReference type="PANTHER" id="PTHR45735:SF2">
    <property type="entry name" value="CLEAVAGE STIMULATION FACTOR SUBUNIT 2"/>
    <property type="match status" value="1"/>
</dbReference>
<reference evidence="6" key="2">
    <citation type="submission" date="2021-01" db="EMBL/GenBank/DDBJ databases">
        <authorList>
            <person name="Schikora-Tamarit M.A."/>
        </authorList>
    </citation>
    <scope>NUCLEOTIDE SEQUENCE</scope>
    <source>
        <strain evidence="6">CBS2887</strain>
    </source>
</reference>
<dbReference type="Proteomes" id="UP000774326">
    <property type="component" value="Unassembled WGS sequence"/>
</dbReference>
<dbReference type="PROSITE" id="PS50102">
    <property type="entry name" value="RRM"/>
    <property type="match status" value="1"/>
</dbReference>
<dbReference type="InterPro" id="IPR038192">
    <property type="entry name" value="CSTF_C_sf"/>
</dbReference>
<dbReference type="GO" id="GO:0031124">
    <property type="term" value="P:mRNA 3'-end processing"/>
    <property type="evidence" value="ECO:0007669"/>
    <property type="project" value="InterPro"/>
</dbReference>
<feature type="compositionally biased region" description="Low complexity" evidence="4">
    <location>
        <begin position="166"/>
        <end position="177"/>
    </location>
</feature>
<dbReference type="EMBL" id="JAEUBG010000862">
    <property type="protein sequence ID" value="KAH3687341.1"/>
    <property type="molecule type" value="Genomic_DNA"/>
</dbReference>
<dbReference type="AlphaFoldDB" id="A0A9P8QB88"/>
<keyword evidence="7" id="KW-1185">Reference proteome</keyword>
<keyword evidence="2" id="KW-0539">Nucleus</keyword>
<dbReference type="OrthoDB" id="272703at2759"/>
<dbReference type="InterPro" id="IPR035979">
    <property type="entry name" value="RBD_domain_sf"/>
</dbReference>
<feature type="region of interest" description="Disordered" evidence="4">
    <location>
        <begin position="161"/>
        <end position="206"/>
    </location>
</feature>
<feature type="region of interest" description="Disordered" evidence="4">
    <location>
        <begin position="303"/>
        <end position="357"/>
    </location>
</feature>
<dbReference type="Pfam" id="PF14304">
    <property type="entry name" value="CSTF_C"/>
    <property type="match status" value="1"/>
</dbReference>
<dbReference type="SUPFAM" id="SSF54928">
    <property type="entry name" value="RNA-binding domain, RBD"/>
    <property type="match status" value="1"/>
</dbReference>
<dbReference type="PANTHER" id="PTHR45735">
    <property type="entry name" value="CLEAVAGE STIMULATION FACTOR SUBUNIT 2"/>
    <property type="match status" value="1"/>
</dbReference>
<evidence type="ECO:0000259" key="5">
    <source>
        <dbReference type="PROSITE" id="PS50102"/>
    </source>
</evidence>
<dbReference type="InterPro" id="IPR012677">
    <property type="entry name" value="Nucleotide-bd_a/b_plait_sf"/>
</dbReference>
<proteinExistence type="predicted"/>
<protein>
    <recommendedName>
        <fullName evidence="5">RRM domain-containing protein</fullName>
    </recommendedName>
</protein>
<evidence type="ECO:0000256" key="4">
    <source>
        <dbReference type="SAM" id="MobiDB-lite"/>
    </source>
</evidence>
<feature type="region of interest" description="Disordered" evidence="4">
    <location>
        <begin position="1"/>
        <end position="50"/>
    </location>
</feature>
<dbReference type="GO" id="GO:0005847">
    <property type="term" value="C:mRNA cleavage and polyadenylation specificity factor complex"/>
    <property type="evidence" value="ECO:0007669"/>
    <property type="project" value="TreeGrafter"/>
</dbReference>
<comment type="subcellular location">
    <subcellularLocation>
        <location evidence="1">Nucleus</location>
    </subcellularLocation>
</comment>
<dbReference type="Pfam" id="PF00076">
    <property type="entry name" value="RRM_1"/>
    <property type="match status" value="1"/>
</dbReference>
<dbReference type="GO" id="GO:0003729">
    <property type="term" value="F:mRNA binding"/>
    <property type="evidence" value="ECO:0007669"/>
    <property type="project" value="TreeGrafter"/>
</dbReference>
<dbReference type="CDD" id="cd00590">
    <property type="entry name" value="RRM_SF"/>
    <property type="match status" value="1"/>
</dbReference>
<organism evidence="6 7">
    <name type="scientific">Wickerhamomyces pijperi</name>
    <name type="common">Yeast</name>
    <name type="synonym">Pichia pijperi</name>
    <dbReference type="NCBI Taxonomy" id="599730"/>
    <lineage>
        <taxon>Eukaryota</taxon>
        <taxon>Fungi</taxon>
        <taxon>Dikarya</taxon>
        <taxon>Ascomycota</taxon>
        <taxon>Saccharomycotina</taxon>
        <taxon>Saccharomycetes</taxon>
        <taxon>Phaffomycetales</taxon>
        <taxon>Wickerhamomycetaceae</taxon>
        <taxon>Wickerhamomyces</taxon>
    </lineage>
</organism>
<reference evidence="6" key="1">
    <citation type="journal article" date="2021" name="Open Biol.">
        <title>Shared evolutionary footprints suggest mitochondrial oxidative damage underlies multiple complex I losses in fungi.</title>
        <authorList>
            <person name="Schikora-Tamarit M.A."/>
            <person name="Marcet-Houben M."/>
            <person name="Nosek J."/>
            <person name="Gabaldon T."/>
        </authorList>
    </citation>
    <scope>NUCLEOTIDE SEQUENCE</scope>
    <source>
        <strain evidence="6">CBS2887</strain>
    </source>
</reference>
<feature type="domain" description="RRM" evidence="5">
    <location>
        <begin position="53"/>
        <end position="130"/>
    </location>
</feature>
<feature type="compositionally biased region" description="Low complexity" evidence="4">
    <location>
        <begin position="303"/>
        <end position="318"/>
    </location>
</feature>
<feature type="compositionally biased region" description="Basic and acidic residues" evidence="4">
    <location>
        <begin position="33"/>
        <end position="47"/>
    </location>
</feature>